<dbReference type="SUPFAM" id="SSF48403">
    <property type="entry name" value="Ankyrin repeat"/>
    <property type="match status" value="1"/>
</dbReference>
<dbReference type="PROSITE" id="PS00108">
    <property type="entry name" value="PROTEIN_KINASE_ST"/>
    <property type="match status" value="1"/>
</dbReference>
<feature type="compositionally biased region" description="Polar residues" evidence="5">
    <location>
        <begin position="558"/>
        <end position="570"/>
    </location>
</feature>
<proteinExistence type="predicted"/>
<dbReference type="Gene3D" id="1.25.40.20">
    <property type="entry name" value="Ankyrin repeat-containing domain"/>
    <property type="match status" value="1"/>
</dbReference>
<accession>D2V6B0</accession>
<reference evidence="7 8" key="1">
    <citation type="journal article" date="2010" name="Cell">
        <title>The genome of Naegleria gruberi illuminates early eukaryotic versatility.</title>
        <authorList>
            <person name="Fritz-Laylin L.K."/>
            <person name="Prochnik S.E."/>
            <person name="Ginger M.L."/>
            <person name="Dacks J.B."/>
            <person name="Carpenter M.L."/>
            <person name="Field M.C."/>
            <person name="Kuo A."/>
            <person name="Paredez A."/>
            <person name="Chapman J."/>
            <person name="Pham J."/>
            <person name="Shu S."/>
            <person name="Neupane R."/>
            <person name="Cipriano M."/>
            <person name="Mancuso J."/>
            <person name="Tu H."/>
            <person name="Salamov A."/>
            <person name="Lindquist E."/>
            <person name="Shapiro H."/>
            <person name="Lucas S."/>
            <person name="Grigoriev I.V."/>
            <person name="Cande W.Z."/>
            <person name="Fulton C."/>
            <person name="Rokhsar D.S."/>
            <person name="Dawson S.C."/>
        </authorList>
    </citation>
    <scope>NUCLEOTIDE SEQUENCE [LARGE SCALE GENOMIC DNA]</scope>
    <source>
        <strain evidence="7 8">NEG-M</strain>
    </source>
</reference>
<dbReference type="SUPFAM" id="SSF56112">
    <property type="entry name" value="Protein kinase-like (PK-like)"/>
    <property type="match status" value="1"/>
</dbReference>
<gene>
    <name evidence="7" type="ORF">NAEGRDRAFT_78761</name>
</gene>
<feature type="compositionally biased region" description="Polar residues" evidence="5">
    <location>
        <begin position="20"/>
        <end position="32"/>
    </location>
</feature>
<dbReference type="InParanoid" id="D2V6B0"/>
<keyword evidence="1" id="KW-0808">Transferase</keyword>
<keyword evidence="8" id="KW-1185">Reference proteome</keyword>
<dbReference type="STRING" id="5762.D2V6B0"/>
<evidence type="ECO:0000313" key="7">
    <source>
        <dbReference type="EMBL" id="EFC47416.1"/>
    </source>
</evidence>
<organism evidence="8">
    <name type="scientific">Naegleria gruberi</name>
    <name type="common">Amoeba</name>
    <dbReference type="NCBI Taxonomy" id="5762"/>
    <lineage>
        <taxon>Eukaryota</taxon>
        <taxon>Discoba</taxon>
        <taxon>Heterolobosea</taxon>
        <taxon>Tetramitia</taxon>
        <taxon>Eutetramitia</taxon>
        <taxon>Vahlkampfiidae</taxon>
        <taxon>Naegleria</taxon>
    </lineage>
</organism>
<dbReference type="Gene3D" id="1.10.510.10">
    <property type="entry name" value="Transferase(Phosphotransferase) domain 1"/>
    <property type="match status" value="1"/>
</dbReference>
<keyword evidence="2" id="KW-0547">Nucleotide-binding</keyword>
<dbReference type="GO" id="GO:0005524">
    <property type="term" value="F:ATP binding"/>
    <property type="evidence" value="ECO:0007669"/>
    <property type="project" value="UniProtKB-KW"/>
</dbReference>
<dbReference type="InterPro" id="IPR011009">
    <property type="entry name" value="Kinase-like_dom_sf"/>
</dbReference>
<evidence type="ECO:0000313" key="8">
    <source>
        <dbReference type="Proteomes" id="UP000006671"/>
    </source>
</evidence>
<keyword evidence="3 7" id="KW-0418">Kinase</keyword>
<dbReference type="AlphaFoldDB" id="D2V6B0"/>
<feature type="region of interest" description="Disordered" evidence="5">
    <location>
        <begin position="1"/>
        <end position="32"/>
    </location>
</feature>
<feature type="region of interest" description="Disordered" evidence="5">
    <location>
        <begin position="554"/>
        <end position="631"/>
    </location>
</feature>
<feature type="compositionally biased region" description="Basic and acidic residues" evidence="5">
    <location>
        <begin position="596"/>
        <end position="618"/>
    </location>
</feature>
<dbReference type="InterPro" id="IPR008271">
    <property type="entry name" value="Ser/Thr_kinase_AS"/>
</dbReference>
<feature type="compositionally biased region" description="Polar residues" evidence="5">
    <location>
        <begin position="1"/>
        <end position="10"/>
    </location>
</feature>
<dbReference type="PANTHER" id="PTHR44329">
    <property type="entry name" value="SERINE/THREONINE-PROTEIN KINASE TNNI3K-RELATED"/>
    <property type="match status" value="1"/>
</dbReference>
<dbReference type="eggNOG" id="KOG0581">
    <property type="taxonomic scope" value="Eukaryota"/>
</dbReference>
<evidence type="ECO:0000256" key="5">
    <source>
        <dbReference type="SAM" id="MobiDB-lite"/>
    </source>
</evidence>
<evidence type="ECO:0000256" key="4">
    <source>
        <dbReference type="ARBA" id="ARBA00022840"/>
    </source>
</evidence>
<evidence type="ECO:0000256" key="3">
    <source>
        <dbReference type="ARBA" id="ARBA00022777"/>
    </source>
</evidence>
<dbReference type="PANTHER" id="PTHR44329:SF288">
    <property type="entry name" value="MITOGEN-ACTIVATED PROTEIN KINASE KINASE KINASE 20"/>
    <property type="match status" value="1"/>
</dbReference>
<feature type="domain" description="Protein kinase" evidence="6">
    <location>
        <begin position="227"/>
        <end position="524"/>
    </location>
</feature>
<keyword evidence="4" id="KW-0067">ATP-binding</keyword>
<feature type="compositionally biased region" description="Polar residues" evidence="5">
    <location>
        <begin position="621"/>
        <end position="631"/>
    </location>
</feature>
<evidence type="ECO:0000256" key="1">
    <source>
        <dbReference type="ARBA" id="ARBA00022679"/>
    </source>
</evidence>
<evidence type="ECO:0000259" key="6">
    <source>
        <dbReference type="PROSITE" id="PS50011"/>
    </source>
</evidence>
<dbReference type="InterPro" id="IPR000719">
    <property type="entry name" value="Prot_kinase_dom"/>
</dbReference>
<protein>
    <submittedName>
        <fullName evidence="7">Serine/threonine kinase</fullName>
    </submittedName>
</protein>
<dbReference type="GeneID" id="8861607"/>
<dbReference type="VEuPathDB" id="AmoebaDB:NAEGRDRAFT_78761"/>
<dbReference type="Proteomes" id="UP000006671">
    <property type="component" value="Unassembled WGS sequence"/>
</dbReference>
<dbReference type="EMBL" id="GG738854">
    <property type="protein sequence ID" value="EFC47416.1"/>
    <property type="molecule type" value="Genomic_DNA"/>
</dbReference>
<dbReference type="InterPro" id="IPR051681">
    <property type="entry name" value="Ser/Thr_Kinases-Pseudokinases"/>
</dbReference>
<dbReference type="InterPro" id="IPR036770">
    <property type="entry name" value="Ankyrin_rpt-contain_sf"/>
</dbReference>
<dbReference type="KEGG" id="ngr:NAEGRDRAFT_78761"/>
<dbReference type="Pfam" id="PF00069">
    <property type="entry name" value="Pkinase"/>
    <property type="match status" value="1"/>
</dbReference>
<evidence type="ECO:0000256" key="2">
    <source>
        <dbReference type="ARBA" id="ARBA00022741"/>
    </source>
</evidence>
<dbReference type="OrthoDB" id="6071166at2759"/>
<dbReference type="SMART" id="SM00220">
    <property type="entry name" value="S_TKc"/>
    <property type="match status" value="1"/>
</dbReference>
<dbReference type="RefSeq" id="XP_002680160.1">
    <property type="nucleotide sequence ID" value="XM_002680114.1"/>
</dbReference>
<name>D2V6B0_NAEGR</name>
<sequence>MINKWFGSSSSPPPQVSFGKINSPTKLPTNSKVSDEIEQNIRKAANAILKQDWEVLQNINLELIINDNSVQGETLLMTAVRKKCSREIIEFLAQVSNIDFMVKNLEGESLLEVAIRNKRYNTINLLRKKYKVSNEIRPKYLIQYLYAKLIYSDSNNFEDFSLDSSGEINCNFLSNSKEVACQFFEYANSYRSLLESIVNKSTANAMSVRYILSHKSVTFECWEEYIVKMFAEMMAYSYPHIIQKPISSPELVNPEIDRSARCVISGNRKNKLTKVKLNGIEVLEKFSTENDLQNELDVFKKIKCDGVVKLLHDFTDEYGITHLILELMDCSLADCSTQLTNFGVDNFGMLIQVLFICVKCCETMKYLHRDNIIHYDIKPANILINMTEVDGIKLVKDVKIADFDVSLIVENVETYSATIGGTYQYMAPELYERLPFQKAQNNSMEYVLTAFDVYSFGVTMFELLARRHVETDERLESFLSAKELLETFPCLTHDQARKLVKIGNSCLEADPKKRPPFEKLHKYFLEVTASILKKPKSERNQLYSLSLQQSDRYKIPQPVSNNHFTEQITKPSIIESPEKKDKKQLTNPRRNHSSNKRIEKVRDIEHTKGSPNGDEIRAENSVGNRGNPTQR</sequence>
<dbReference type="PROSITE" id="PS50011">
    <property type="entry name" value="PROTEIN_KINASE_DOM"/>
    <property type="match status" value="1"/>
</dbReference>
<dbReference type="GO" id="GO:0004674">
    <property type="term" value="F:protein serine/threonine kinase activity"/>
    <property type="evidence" value="ECO:0007669"/>
    <property type="project" value="TreeGrafter"/>
</dbReference>